<dbReference type="RefSeq" id="WP_005985632.1">
    <property type="nucleotide sequence ID" value="NZ_AOSV01000014.1"/>
</dbReference>
<comment type="caution">
    <text evidence="2">The sequence shown here is derived from an EMBL/GenBank/DDBJ whole genome shotgun (WGS) entry which is preliminary data.</text>
</comment>
<keyword evidence="2" id="KW-0808">Transferase</keyword>
<dbReference type="InterPro" id="IPR029056">
    <property type="entry name" value="Ribokinase-like"/>
</dbReference>
<dbReference type="Gene3D" id="3.40.1190.20">
    <property type="match status" value="1"/>
</dbReference>
<organism evidence="2 3">
    <name type="scientific">Desulfocurvibacter africanus PCS</name>
    <dbReference type="NCBI Taxonomy" id="1262666"/>
    <lineage>
        <taxon>Bacteria</taxon>
        <taxon>Pseudomonadati</taxon>
        <taxon>Thermodesulfobacteriota</taxon>
        <taxon>Desulfovibrionia</taxon>
        <taxon>Desulfovibrionales</taxon>
        <taxon>Desulfovibrionaceae</taxon>
        <taxon>Desulfocurvibacter</taxon>
    </lineage>
</organism>
<dbReference type="Pfam" id="PF01256">
    <property type="entry name" value="Carb_kinase"/>
    <property type="match status" value="1"/>
</dbReference>
<dbReference type="OrthoDB" id="5470480at2"/>
<accession>M5PTQ0</accession>
<dbReference type="EMBL" id="AOSV01000014">
    <property type="protein sequence ID" value="EMG37727.1"/>
    <property type="molecule type" value="Genomic_DNA"/>
</dbReference>
<dbReference type="SUPFAM" id="SSF53613">
    <property type="entry name" value="Ribokinase-like"/>
    <property type="match status" value="1"/>
</dbReference>
<reference evidence="2 3" key="1">
    <citation type="journal article" date="2013" name="Genome Announc.">
        <title>Draft Genome Sequence for Desulfovibrio africanus Strain PCS.</title>
        <authorList>
            <person name="Brown S.D."/>
            <person name="Utturkar S.M."/>
            <person name="Arkin A.P."/>
            <person name="Deutschbauer A.M."/>
            <person name="Elias D.A."/>
            <person name="Hazen T.C."/>
            <person name="Chakraborty R."/>
        </authorList>
    </citation>
    <scope>NUCLEOTIDE SEQUENCE [LARGE SCALE GENOMIC DNA]</scope>
    <source>
        <strain evidence="2 3">PCS</strain>
    </source>
</reference>
<dbReference type="PATRIC" id="fig|1262666.3.peg.1495"/>
<evidence type="ECO:0000313" key="3">
    <source>
        <dbReference type="Proteomes" id="UP000011922"/>
    </source>
</evidence>
<feature type="domain" description="YjeF C-terminal" evidence="1">
    <location>
        <begin position="104"/>
        <end position="265"/>
    </location>
</feature>
<evidence type="ECO:0000313" key="2">
    <source>
        <dbReference type="EMBL" id="EMG37727.1"/>
    </source>
</evidence>
<dbReference type="AlphaFoldDB" id="M5PTQ0"/>
<keyword evidence="2" id="KW-0418">Kinase</keyword>
<proteinExistence type="predicted"/>
<name>M5PTQ0_DESAF</name>
<gene>
    <name evidence="2" type="ORF">PCS_01475</name>
</gene>
<evidence type="ECO:0000259" key="1">
    <source>
        <dbReference type="Pfam" id="PF01256"/>
    </source>
</evidence>
<dbReference type="Proteomes" id="UP000011922">
    <property type="component" value="Unassembled WGS sequence"/>
</dbReference>
<dbReference type="GO" id="GO:0016301">
    <property type="term" value="F:kinase activity"/>
    <property type="evidence" value="ECO:0007669"/>
    <property type="project" value="UniProtKB-KW"/>
</dbReference>
<sequence length="285" mass="30456">MSWLIVGTIPREEFPLVHGPCVYDGGKLQVDGHDIPVARGTPALLATACIASRILGIAAPLALLAGDTGRGQGSRQVYAKLVESIPELDLQGVTFHYLQPDVEWHNKVLWKLEERNPRPLLVADAGFMYVAKMSGFAASYDLFTPDAGEMAFLADEKAPHPFYTRGFLLQEEARVPELIERAYAAENAAKHLLIKGCIDYVVAAGHLVTAISEPSIPAMEPIGGTGDTVTGLVTALLSADYSIPQACTIAAKTNRQLGLLAAPTPAFSVANLMPFLPQALAVSLK</sequence>
<protein>
    <submittedName>
        <fullName evidence="2">Putative sugar kinase</fullName>
    </submittedName>
</protein>
<dbReference type="InterPro" id="IPR000631">
    <property type="entry name" value="CARKD"/>
</dbReference>
<dbReference type="GO" id="GO:0016836">
    <property type="term" value="F:hydro-lyase activity"/>
    <property type="evidence" value="ECO:0007669"/>
    <property type="project" value="InterPro"/>
</dbReference>